<evidence type="ECO:0000256" key="1">
    <source>
        <dbReference type="SAM" id="MobiDB-lite"/>
    </source>
</evidence>
<dbReference type="AlphaFoldDB" id="A0A7C3PBR8"/>
<gene>
    <name evidence="2" type="ORF">ENR64_00625</name>
</gene>
<comment type="caution">
    <text evidence="2">The sequence shown here is derived from an EMBL/GenBank/DDBJ whole genome shotgun (WGS) entry which is preliminary data.</text>
</comment>
<sequence length="74" mass="8154">MIKFIKQMPPTDSGESPMTLTFLGQPYQPNSTETPQPGTQAIGNYRGAVLHLPTTVVAQRSNLKLTYRGVEYVS</sequence>
<protein>
    <submittedName>
        <fullName evidence="2">DUF4278 domain-containing protein</fullName>
    </submittedName>
</protein>
<reference evidence="2" key="1">
    <citation type="journal article" date="2020" name="mSystems">
        <title>Genome- and Community-Level Interaction Insights into Carbon Utilization and Element Cycling Functions of Hydrothermarchaeota in Hydrothermal Sediment.</title>
        <authorList>
            <person name="Zhou Z."/>
            <person name="Liu Y."/>
            <person name="Xu W."/>
            <person name="Pan J."/>
            <person name="Luo Z.H."/>
            <person name="Li M."/>
        </authorList>
    </citation>
    <scope>NUCLEOTIDE SEQUENCE [LARGE SCALE GENOMIC DNA]</scope>
    <source>
        <strain evidence="2">SpSt-418</strain>
    </source>
</reference>
<feature type="compositionally biased region" description="Polar residues" evidence="1">
    <location>
        <begin position="27"/>
        <end position="38"/>
    </location>
</feature>
<dbReference type="EMBL" id="DSRU01000013">
    <property type="protein sequence ID" value="HFM96274.1"/>
    <property type="molecule type" value="Genomic_DNA"/>
</dbReference>
<dbReference type="Pfam" id="PF14105">
    <property type="entry name" value="DUF4278"/>
    <property type="match status" value="1"/>
</dbReference>
<name>A0A7C3PBR8_9CYAN</name>
<organism evidence="2">
    <name type="scientific">Oscillatoriales cyanobacterium SpSt-418</name>
    <dbReference type="NCBI Taxonomy" id="2282169"/>
    <lineage>
        <taxon>Bacteria</taxon>
        <taxon>Bacillati</taxon>
        <taxon>Cyanobacteriota</taxon>
        <taxon>Cyanophyceae</taxon>
        <taxon>Oscillatoriophycideae</taxon>
        <taxon>Oscillatoriales</taxon>
    </lineage>
</organism>
<dbReference type="InterPro" id="IPR025458">
    <property type="entry name" value="DUF4278"/>
</dbReference>
<feature type="region of interest" description="Disordered" evidence="1">
    <location>
        <begin position="1"/>
        <end position="38"/>
    </location>
</feature>
<evidence type="ECO:0000313" key="2">
    <source>
        <dbReference type="EMBL" id="HFM96274.1"/>
    </source>
</evidence>
<accession>A0A7C3PBR8</accession>
<proteinExistence type="predicted"/>